<keyword evidence="3" id="KW-1185">Reference proteome</keyword>
<organism evidence="2 3">
    <name type="scientific">Symbiochloris irregularis</name>
    <dbReference type="NCBI Taxonomy" id="706552"/>
    <lineage>
        <taxon>Eukaryota</taxon>
        <taxon>Viridiplantae</taxon>
        <taxon>Chlorophyta</taxon>
        <taxon>core chlorophytes</taxon>
        <taxon>Trebouxiophyceae</taxon>
        <taxon>Trebouxiales</taxon>
        <taxon>Trebouxiaceae</taxon>
        <taxon>Symbiochloris</taxon>
    </lineage>
</organism>
<dbReference type="Pfam" id="PF11913">
    <property type="entry name" value="DUF3431"/>
    <property type="match status" value="1"/>
</dbReference>
<feature type="region of interest" description="Disordered" evidence="1">
    <location>
        <begin position="679"/>
        <end position="754"/>
    </location>
</feature>
<feature type="compositionally biased region" description="Low complexity" evidence="1">
    <location>
        <begin position="680"/>
        <end position="713"/>
    </location>
</feature>
<evidence type="ECO:0000256" key="1">
    <source>
        <dbReference type="SAM" id="MobiDB-lite"/>
    </source>
</evidence>
<feature type="compositionally biased region" description="Low complexity" evidence="1">
    <location>
        <begin position="579"/>
        <end position="591"/>
    </location>
</feature>
<dbReference type="EMBL" id="JALJOQ010000011">
    <property type="protein sequence ID" value="KAK9811078.1"/>
    <property type="molecule type" value="Genomic_DNA"/>
</dbReference>
<feature type="compositionally biased region" description="Low complexity" evidence="1">
    <location>
        <begin position="562"/>
        <end position="571"/>
    </location>
</feature>
<dbReference type="PANTHER" id="PTHR37490:SF2">
    <property type="match status" value="1"/>
</dbReference>
<evidence type="ECO:0000313" key="3">
    <source>
        <dbReference type="Proteomes" id="UP001465755"/>
    </source>
</evidence>
<reference evidence="2 3" key="1">
    <citation type="journal article" date="2024" name="Nat. Commun.">
        <title>Phylogenomics reveals the evolutionary origins of lichenization in chlorophyte algae.</title>
        <authorList>
            <person name="Puginier C."/>
            <person name="Libourel C."/>
            <person name="Otte J."/>
            <person name="Skaloud P."/>
            <person name="Haon M."/>
            <person name="Grisel S."/>
            <person name="Petersen M."/>
            <person name="Berrin J.G."/>
            <person name="Delaux P.M."/>
            <person name="Dal Grande F."/>
            <person name="Keller J."/>
        </authorList>
    </citation>
    <scope>NUCLEOTIDE SEQUENCE [LARGE SCALE GENOMIC DNA]</scope>
    <source>
        <strain evidence="2 3">SAG 2036</strain>
    </source>
</reference>
<accession>A0AAW1PR21</accession>
<dbReference type="InterPro" id="IPR021838">
    <property type="entry name" value="DUF3431"/>
</dbReference>
<name>A0AAW1PR21_9CHLO</name>
<sequence>MTHLGTLEFDQLGAHSSGGLLISGFGTTACSKVRSAGNLGPRKPPGKVHSRSGLQPLRVSHDRFSHDLVAMSAANSQPGLSRSNAGGQLQRLGGGTPNPLERLLIVAHYREDLAWLDDVSYLPSIIYQADNETASNRVIRNMGETAAYLQYIVEHYDVLPKHMAFVHGHRKAKHMPDIVPVLQNLQWGRHGYANLRYVNITFKQWGAWTGDWLHPSWPEQAPPRPEIVWDDLRISMSRNYAQMWSLLFEKELGQMPEYVHAPCCAEFVVSAERVRKHSKQFYASLLDWLRHTSNDRFWAGRIFEYVWHIVFGEEPIYTAPQKFMQHGSDHSLQKGADSCVCLKSRATVFIAGAAALLLVPTTAAAAQLETNREYGSPTTTVQQGDLEALHFHARLHAQQPPLPSDNDAEIVFPSTPGLDKEIQRLDKALDKIDREKLKATDREEFKRRFQYFGVDTPMPPPRVLKKPTPKKAPKEKKEAGAATVIPAPEQRDGEGQLTEPQESSTADPPIMEAGAGPGPAAGPSGLQAEGSVPTEDAASKAPESNALPAGGQGQAISPTPGPSTSAPSQSQPFPPDASAPPSTSESTASQQLKSELLGSSVPLMPDGTPDGSPATVVVTRLVSVPAVDDQVTLHLTGHVARHAARLLSSPAQLIVSSSSSNFLAGAVESLPKLANEIITGGSSSSSESNANSSDSNGSDSKGPAEAAAKAQEAASEELRRITETAKPDAAATDSLQDAAKAAKQLPDGAGEDPTTLLLDLTSIARQWI</sequence>
<feature type="compositionally biased region" description="Basic residues" evidence="1">
    <location>
        <begin position="463"/>
        <end position="474"/>
    </location>
</feature>
<feature type="compositionally biased region" description="Basic and acidic residues" evidence="1">
    <location>
        <begin position="716"/>
        <end position="726"/>
    </location>
</feature>
<dbReference type="AlphaFoldDB" id="A0AAW1PR21"/>
<gene>
    <name evidence="2" type="ORF">WJX73_000416</name>
</gene>
<proteinExistence type="predicted"/>
<evidence type="ECO:0000313" key="2">
    <source>
        <dbReference type="EMBL" id="KAK9811078.1"/>
    </source>
</evidence>
<protein>
    <submittedName>
        <fullName evidence="2">Uncharacterized protein</fullName>
    </submittedName>
</protein>
<dbReference type="PANTHER" id="PTHR37490">
    <property type="entry name" value="EXPRESSED PROTEIN"/>
    <property type="match status" value="1"/>
</dbReference>
<dbReference type="Proteomes" id="UP001465755">
    <property type="component" value="Unassembled WGS sequence"/>
</dbReference>
<comment type="caution">
    <text evidence="2">The sequence shown here is derived from an EMBL/GenBank/DDBJ whole genome shotgun (WGS) entry which is preliminary data.</text>
</comment>
<feature type="region of interest" description="Disordered" evidence="1">
    <location>
        <begin position="453"/>
        <end position="614"/>
    </location>
</feature>